<protein>
    <submittedName>
        <fullName evidence="9">Response regulator transcription factor</fullName>
    </submittedName>
</protein>
<dbReference type="EMBL" id="CP074133">
    <property type="protein sequence ID" value="QUX23338.1"/>
    <property type="molecule type" value="Genomic_DNA"/>
</dbReference>
<organism evidence="9 10">
    <name type="scientific">Nocardiopsis changdeensis</name>
    <dbReference type="NCBI Taxonomy" id="2831969"/>
    <lineage>
        <taxon>Bacteria</taxon>
        <taxon>Bacillati</taxon>
        <taxon>Actinomycetota</taxon>
        <taxon>Actinomycetes</taxon>
        <taxon>Streptosporangiales</taxon>
        <taxon>Nocardiopsidaceae</taxon>
        <taxon>Nocardiopsis</taxon>
    </lineage>
</organism>
<keyword evidence="3" id="KW-0238">DNA-binding</keyword>
<feature type="compositionally biased region" description="Gly residues" evidence="6">
    <location>
        <begin position="46"/>
        <end position="58"/>
    </location>
</feature>
<dbReference type="PROSITE" id="PS50043">
    <property type="entry name" value="HTH_LUXR_2"/>
    <property type="match status" value="1"/>
</dbReference>
<feature type="compositionally biased region" description="Basic residues" evidence="6">
    <location>
        <begin position="9"/>
        <end position="23"/>
    </location>
</feature>
<keyword evidence="4" id="KW-0804">Transcription</keyword>
<dbReference type="InterPro" id="IPR039420">
    <property type="entry name" value="WalR-like"/>
</dbReference>
<feature type="modified residue" description="4-aspartylphosphate" evidence="5">
    <location>
        <position position="118"/>
    </location>
</feature>
<dbReference type="InterPro" id="IPR058245">
    <property type="entry name" value="NreC/VraR/RcsB-like_REC"/>
</dbReference>
<evidence type="ECO:0000313" key="9">
    <source>
        <dbReference type="EMBL" id="QUX23338.1"/>
    </source>
</evidence>
<evidence type="ECO:0000259" key="8">
    <source>
        <dbReference type="PROSITE" id="PS50110"/>
    </source>
</evidence>
<sequence>MGGADGDRRRGRVRPGRGRRARTRAGAGGDGRPGRRRGRGVRGREPGGTGVPGGRGGAGVSGVGAVRVVVADDHPIVRDGLAGILGGEEGIEVVGEAANGREAVAVVRSSDPDVVLMDLRMPGGDGVEAIAELRGAHPTRPRILVLTTYDTDRDVRRAMTAGADGFLLKDARRAELVRAVHDVAAGRPVLTAAALAALAGRRYEAELTDREVHVLRLVSEGFTNGAVARHLGIGEATVKTHLLHIYKKLGVGDRAAAVRVGWERGII</sequence>
<evidence type="ECO:0000313" key="10">
    <source>
        <dbReference type="Proteomes" id="UP000676079"/>
    </source>
</evidence>
<dbReference type="InterPro" id="IPR000792">
    <property type="entry name" value="Tscrpt_reg_LuxR_C"/>
</dbReference>
<dbReference type="InterPro" id="IPR016032">
    <property type="entry name" value="Sig_transdc_resp-reg_C-effctor"/>
</dbReference>
<name>A0ABX8BRG2_9ACTN</name>
<dbReference type="SMART" id="SM00421">
    <property type="entry name" value="HTH_LUXR"/>
    <property type="match status" value="1"/>
</dbReference>
<proteinExistence type="predicted"/>
<dbReference type="Gene3D" id="3.40.50.2300">
    <property type="match status" value="1"/>
</dbReference>
<dbReference type="PROSITE" id="PS00622">
    <property type="entry name" value="HTH_LUXR_1"/>
    <property type="match status" value="1"/>
</dbReference>
<gene>
    <name evidence="9" type="ORF">KGD84_02795</name>
</gene>
<evidence type="ECO:0000256" key="2">
    <source>
        <dbReference type="ARBA" id="ARBA00023015"/>
    </source>
</evidence>
<dbReference type="PRINTS" id="PR00038">
    <property type="entry name" value="HTHLUXR"/>
</dbReference>
<evidence type="ECO:0000256" key="4">
    <source>
        <dbReference type="ARBA" id="ARBA00023163"/>
    </source>
</evidence>
<dbReference type="InterPro" id="IPR001789">
    <property type="entry name" value="Sig_transdc_resp-reg_receiver"/>
</dbReference>
<accession>A0ABX8BRG2</accession>
<evidence type="ECO:0000256" key="5">
    <source>
        <dbReference type="PROSITE-ProRule" id="PRU00169"/>
    </source>
</evidence>
<keyword evidence="1 5" id="KW-0597">Phosphoprotein</keyword>
<dbReference type="PROSITE" id="PS50110">
    <property type="entry name" value="RESPONSE_REGULATORY"/>
    <property type="match status" value="1"/>
</dbReference>
<feature type="domain" description="HTH luxR-type" evidence="7">
    <location>
        <begin position="200"/>
        <end position="265"/>
    </location>
</feature>
<dbReference type="SUPFAM" id="SSF46894">
    <property type="entry name" value="C-terminal effector domain of the bipartite response regulators"/>
    <property type="match status" value="1"/>
</dbReference>
<keyword evidence="10" id="KW-1185">Reference proteome</keyword>
<feature type="region of interest" description="Disordered" evidence="6">
    <location>
        <begin position="1"/>
        <end position="58"/>
    </location>
</feature>
<dbReference type="CDD" id="cd17535">
    <property type="entry name" value="REC_NarL-like"/>
    <property type="match status" value="1"/>
</dbReference>
<feature type="domain" description="Response regulatory" evidence="8">
    <location>
        <begin position="67"/>
        <end position="184"/>
    </location>
</feature>
<dbReference type="SUPFAM" id="SSF52172">
    <property type="entry name" value="CheY-like"/>
    <property type="match status" value="1"/>
</dbReference>
<reference evidence="9 10" key="1">
    <citation type="submission" date="2021-05" db="EMBL/GenBank/DDBJ databases">
        <title>Direct Submission.</title>
        <authorList>
            <person name="Li K."/>
            <person name="Gao J."/>
        </authorList>
    </citation>
    <scope>NUCLEOTIDE SEQUENCE [LARGE SCALE GENOMIC DNA]</scope>
    <source>
        <strain evidence="9 10">Mg02</strain>
    </source>
</reference>
<evidence type="ECO:0000256" key="1">
    <source>
        <dbReference type="ARBA" id="ARBA00022553"/>
    </source>
</evidence>
<dbReference type="Proteomes" id="UP000676079">
    <property type="component" value="Chromosome"/>
</dbReference>
<evidence type="ECO:0000256" key="6">
    <source>
        <dbReference type="SAM" id="MobiDB-lite"/>
    </source>
</evidence>
<dbReference type="Pfam" id="PF00196">
    <property type="entry name" value="GerE"/>
    <property type="match status" value="1"/>
</dbReference>
<dbReference type="PANTHER" id="PTHR43214:SF24">
    <property type="entry name" value="TRANSCRIPTIONAL REGULATORY PROTEIN NARL-RELATED"/>
    <property type="match status" value="1"/>
</dbReference>
<dbReference type="InterPro" id="IPR011006">
    <property type="entry name" value="CheY-like_superfamily"/>
</dbReference>
<evidence type="ECO:0000256" key="3">
    <source>
        <dbReference type="ARBA" id="ARBA00023125"/>
    </source>
</evidence>
<dbReference type="PANTHER" id="PTHR43214">
    <property type="entry name" value="TWO-COMPONENT RESPONSE REGULATOR"/>
    <property type="match status" value="1"/>
</dbReference>
<dbReference type="SMART" id="SM00448">
    <property type="entry name" value="REC"/>
    <property type="match status" value="1"/>
</dbReference>
<dbReference type="CDD" id="cd06170">
    <property type="entry name" value="LuxR_C_like"/>
    <property type="match status" value="1"/>
</dbReference>
<keyword evidence="2" id="KW-0805">Transcription regulation</keyword>
<dbReference type="Pfam" id="PF00072">
    <property type="entry name" value="Response_reg"/>
    <property type="match status" value="1"/>
</dbReference>
<evidence type="ECO:0000259" key="7">
    <source>
        <dbReference type="PROSITE" id="PS50043"/>
    </source>
</evidence>